<dbReference type="GO" id="GO:0010073">
    <property type="term" value="P:meristem maintenance"/>
    <property type="evidence" value="ECO:0007669"/>
    <property type="project" value="InterPro"/>
</dbReference>
<dbReference type="PANTHER" id="PTHR46033">
    <property type="entry name" value="PROTEIN MAIN-LIKE 2"/>
    <property type="match status" value="1"/>
</dbReference>
<evidence type="ECO:0000313" key="2">
    <source>
        <dbReference type="EMBL" id="RWR85069.1"/>
    </source>
</evidence>
<keyword evidence="3" id="KW-1185">Reference proteome</keyword>
<dbReference type="Proteomes" id="UP000283530">
    <property type="component" value="Unassembled WGS sequence"/>
</dbReference>
<proteinExistence type="predicted"/>
<evidence type="ECO:0000259" key="1">
    <source>
        <dbReference type="Pfam" id="PF10536"/>
    </source>
</evidence>
<organism evidence="2 3">
    <name type="scientific">Cinnamomum micranthum f. kanehirae</name>
    <dbReference type="NCBI Taxonomy" id="337451"/>
    <lineage>
        <taxon>Eukaryota</taxon>
        <taxon>Viridiplantae</taxon>
        <taxon>Streptophyta</taxon>
        <taxon>Embryophyta</taxon>
        <taxon>Tracheophyta</taxon>
        <taxon>Spermatophyta</taxon>
        <taxon>Magnoliopsida</taxon>
        <taxon>Magnoliidae</taxon>
        <taxon>Laurales</taxon>
        <taxon>Lauraceae</taxon>
        <taxon>Cinnamomum</taxon>
    </lineage>
</organism>
<dbReference type="Pfam" id="PF10536">
    <property type="entry name" value="PMD"/>
    <property type="match status" value="1"/>
</dbReference>
<dbReference type="InterPro" id="IPR019557">
    <property type="entry name" value="AminoTfrase-like_pln_mobile"/>
</dbReference>
<dbReference type="AlphaFoldDB" id="A0A3S3N458"/>
<comment type="caution">
    <text evidence="2">The sequence shown here is derived from an EMBL/GenBank/DDBJ whole genome shotgun (WGS) entry which is preliminary data.</text>
</comment>
<dbReference type="InterPro" id="IPR044824">
    <property type="entry name" value="MAIN-like"/>
</dbReference>
<accession>A0A3S3N458</accession>
<dbReference type="PANTHER" id="PTHR46033:SF8">
    <property type="entry name" value="PROTEIN MAINTENANCE OF MERISTEMS-LIKE"/>
    <property type="match status" value="1"/>
</dbReference>
<reference evidence="2 3" key="1">
    <citation type="journal article" date="2019" name="Nat. Plants">
        <title>Stout camphor tree genome fills gaps in understanding of flowering plant genome evolution.</title>
        <authorList>
            <person name="Chaw S.M."/>
            <person name="Liu Y.C."/>
            <person name="Wu Y.W."/>
            <person name="Wang H.Y."/>
            <person name="Lin C.I."/>
            <person name="Wu C.S."/>
            <person name="Ke H.M."/>
            <person name="Chang L.Y."/>
            <person name="Hsu C.Y."/>
            <person name="Yang H.T."/>
            <person name="Sudianto E."/>
            <person name="Hsu M.H."/>
            <person name="Wu K.P."/>
            <person name="Wang L.N."/>
            <person name="Leebens-Mack J.H."/>
            <person name="Tsai I.J."/>
        </authorList>
    </citation>
    <scope>NUCLEOTIDE SEQUENCE [LARGE SCALE GENOMIC DNA]</scope>
    <source>
        <strain evidence="3">cv. Chaw 1501</strain>
        <tissue evidence="2">Young leaves</tissue>
    </source>
</reference>
<name>A0A3S3N458_9MAGN</name>
<dbReference type="OrthoDB" id="1434670at2759"/>
<sequence length="99" mass="11221">MPKKISEWAWNSEGRQNTVFSELISRSGLAPLVTTSYRFINKNMVSAFVKRWQHETNTFHMPFGEITITLDDEGTILGIPVTGKSVPAEALSFERAFEQ</sequence>
<dbReference type="EMBL" id="QPKB01000005">
    <property type="protein sequence ID" value="RWR85069.1"/>
    <property type="molecule type" value="Genomic_DNA"/>
</dbReference>
<protein>
    <submittedName>
        <fullName evidence="2">Serine/threonine-protein phosphatase 7 long form</fullName>
    </submittedName>
</protein>
<evidence type="ECO:0000313" key="3">
    <source>
        <dbReference type="Proteomes" id="UP000283530"/>
    </source>
</evidence>
<feature type="domain" description="Aminotransferase-like plant mobile" evidence="1">
    <location>
        <begin position="38"/>
        <end position="88"/>
    </location>
</feature>
<gene>
    <name evidence="2" type="ORF">CKAN_01391400</name>
</gene>